<gene>
    <name evidence="2" type="ORF">DFP72DRAFT_844431</name>
</gene>
<reference evidence="2 3" key="1">
    <citation type="submission" date="2020-07" db="EMBL/GenBank/DDBJ databases">
        <title>Comparative genomics of pyrophilous fungi reveals a link between fire events and developmental genes.</title>
        <authorList>
            <consortium name="DOE Joint Genome Institute"/>
            <person name="Steindorff A.S."/>
            <person name="Carver A."/>
            <person name="Calhoun S."/>
            <person name="Stillman K."/>
            <person name="Liu H."/>
            <person name="Lipzen A."/>
            <person name="Pangilinan J."/>
            <person name="Labutti K."/>
            <person name="Bruns T.D."/>
            <person name="Grigoriev I.V."/>
        </authorList>
    </citation>
    <scope>NUCLEOTIDE SEQUENCE [LARGE SCALE GENOMIC DNA]</scope>
    <source>
        <strain evidence="2 3">CBS 144469</strain>
    </source>
</reference>
<sequence>MIAPWNSAQSNQGDRIEGQEKLEGPSMTRRNESGLLIVRSLELYPSWADWLPVTRWVTMCISAQAVAPNPSAIGFERRKVITYEMSRIQCEALLMATKTSEFLGHIKDTDTYLRVGDLRSTFVTPAGHGPIVVAPEYQPKAQERNFDNNWRFCCVSQ</sequence>
<evidence type="ECO:0000313" key="3">
    <source>
        <dbReference type="Proteomes" id="UP000521943"/>
    </source>
</evidence>
<name>A0A8H6MBK9_9AGAR</name>
<evidence type="ECO:0000256" key="1">
    <source>
        <dbReference type="SAM" id="MobiDB-lite"/>
    </source>
</evidence>
<dbReference type="AlphaFoldDB" id="A0A8H6MBK9"/>
<accession>A0A8H6MBK9</accession>
<keyword evidence="3" id="KW-1185">Reference proteome</keyword>
<feature type="compositionally biased region" description="Basic and acidic residues" evidence="1">
    <location>
        <begin position="14"/>
        <end position="23"/>
    </location>
</feature>
<protein>
    <submittedName>
        <fullName evidence="2">Uncharacterized protein</fullName>
    </submittedName>
</protein>
<comment type="caution">
    <text evidence="2">The sequence shown here is derived from an EMBL/GenBank/DDBJ whole genome shotgun (WGS) entry which is preliminary data.</text>
</comment>
<feature type="compositionally biased region" description="Polar residues" evidence="1">
    <location>
        <begin position="1"/>
        <end position="13"/>
    </location>
</feature>
<dbReference type="Proteomes" id="UP000521943">
    <property type="component" value="Unassembled WGS sequence"/>
</dbReference>
<organism evidence="2 3">
    <name type="scientific">Ephemerocybe angulata</name>
    <dbReference type="NCBI Taxonomy" id="980116"/>
    <lineage>
        <taxon>Eukaryota</taxon>
        <taxon>Fungi</taxon>
        <taxon>Dikarya</taxon>
        <taxon>Basidiomycota</taxon>
        <taxon>Agaricomycotina</taxon>
        <taxon>Agaricomycetes</taxon>
        <taxon>Agaricomycetidae</taxon>
        <taxon>Agaricales</taxon>
        <taxon>Agaricineae</taxon>
        <taxon>Psathyrellaceae</taxon>
        <taxon>Ephemerocybe</taxon>
    </lineage>
</organism>
<evidence type="ECO:0000313" key="2">
    <source>
        <dbReference type="EMBL" id="KAF6759156.1"/>
    </source>
</evidence>
<feature type="region of interest" description="Disordered" evidence="1">
    <location>
        <begin position="1"/>
        <end position="26"/>
    </location>
</feature>
<dbReference type="EMBL" id="JACGCI010000016">
    <property type="protein sequence ID" value="KAF6759156.1"/>
    <property type="molecule type" value="Genomic_DNA"/>
</dbReference>
<proteinExistence type="predicted"/>